<evidence type="ECO:0000256" key="3">
    <source>
        <dbReference type="ARBA" id="ARBA00023082"/>
    </source>
</evidence>
<accession>A0ABX2M9V2</accession>
<reference evidence="7 8" key="1">
    <citation type="submission" date="2020-05" db="EMBL/GenBank/DDBJ databases">
        <title>Genome Sequencing of Type Strains.</title>
        <authorList>
            <person name="Lemaire J.F."/>
            <person name="Inderbitzin P."/>
            <person name="Gregorio O.A."/>
            <person name="Collins S.B."/>
            <person name="Wespe N."/>
            <person name="Knight-Connoni V."/>
        </authorList>
    </citation>
    <scope>NUCLEOTIDE SEQUENCE [LARGE SCALE GENOMIC DNA]</scope>
    <source>
        <strain evidence="7 8">ATCC 19096</strain>
    </source>
</reference>
<dbReference type="InterPro" id="IPR036388">
    <property type="entry name" value="WH-like_DNA-bd_sf"/>
</dbReference>
<dbReference type="InterPro" id="IPR039425">
    <property type="entry name" value="RNA_pol_sigma-70-like"/>
</dbReference>
<dbReference type="RefSeq" id="WP_175352190.1">
    <property type="nucleotide sequence ID" value="NZ_BAAAWQ010000001.1"/>
</dbReference>
<organism evidence="7 8">
    <name type="scientific">Curtobacterium pusillum</name>
    <dbReference type="NCBI Taxonomy" id="69373"/>
    <lineage>
        <taxon>Bacteria</taxon>
        <taxon>Bacillati</taxon>
        <taxon>Actinomycetota</taxon>
        <taxon>Actinomycetes</taxon>
        <taxon>Micrococcales</taxon>
        <taxon>Microbacteriaceae</taxon>
        <taxon>Curtobacterium</taxon>
    </lineage>
</organism>
<evidence type="ECO:0000313" key="8">
    <source>
        <dbReference type="Proteomes" id="UP000573001"/>
    </source>
</evidence>
<keyword evidence="4" id="KW-0238">DNA-binding</keyword>
<dbReference type="Gene3D" id="1.10.10.10">
    <property type="entry name" value="Winged helix-like DNA-binding domain superfamily/Winged helix DNA-binding domain"/>
    <property type="match status" value="1"/>
</dbReference>
<keyword evidence="5" id="KW-0804">Transcription</keyword>
<sequence>MEWRARADDDLLHLARAGQPEAFAEIWRRHAPRVRSLVARLTAHDVDDVTAETFFRIYRAIRAGHGPRESFIAYAATTVRHIGEEWSRAKRPVELDEHVERVISVAADIGAEAHRDDLDLAMAAFRRLPDRWRDVLWATEVEGASLAEVGARLGLAPNAVAALAVRARDGLRTAWVDSHIRADRAEGEHLWAVENLARYVRGKLRGRQLDRMNEHLDRCGQCPVMLDAAREAARRLAADGRHDAVGWDG</sequence>
<gene>
    <name evidence="7" type="ORF">HP507_12880</name>
</gene>
<dbReference type="Pfam" id="PF04542">
    <property type="entry name" value="Sigma70_r2"/>
    <property type="match status" value="1"/>
</dbReference>
<evidence type="ECO:0000313" key="7">
    <source>
        <dbReference type="EMBL" id="NUU14725.1"/>
    </source>
</evidence>
<dbReference type="InterPro" id="IPR013324">
    <property type="entry name" value="RNA_pol_sigma_r3/r4-like"/>
</dbReference>
<proteinExistence type="inferred from homology"/>
<dbReference type="Proteomes" id="UP000573001">
    <property type="component" value="Unassembled WGS sequence"/>
</dbReference>
<dbReference type="PANTHER" id="PTHR43133:SF8">
    <property type="entry name" value="RNA POLYMERASE SIGMA FACTOR HI_1459-RELATED"/>
    <property type="match status" value="1"/>
</dbReference>
<name>A0ABX2M9V2_9MICO</name>
<dbReference type="PANTHER" id="PTHR43133">
    <property type="entry name" value="RNA POLYMERASE ECF-TYPE SIGMA FACTO"/>
    <property type="match status" value="1"/>
</dbReference>
<dbReference type="InterPro" id="IPR013325">
    <property type="entry name" value="RNA_pol_sigma_r2"/>
</dbReference>
<dbReference type="Gene3D" id="1.10.1740.10">
    <property type="match status" value="1"/>
</dbReference>
<keyword evidence="8" id="KW-1185">Reference proteome</keyword>
<dbReference type="NCBIfam" id="TIGR02937">
    <property type="entry name" value="sigma70-ECF"/>
    <property type="match status" value="1"/>
</dbReference>
<evidence type="ECO:0000256" key="1">
    <source>
        <dbReference type="ARBA" id="ARBA00010641"/>
    </source>
</evidence>
<protein>
    <submittedName>
        <fullName evidence="7">Sigma-70 family RNA polymerase sigma factor</fullName>
    </submittedName>
</protein>
<comment type="caution">
    <text evidence="7">The sequence shown here is derived from an EMBL/GenBank/DDBJ whole genome shotgun (WGS) entry which is preliminary data.</text>
</comment>
<dbReference type="SUPFAM" id="SSF88659">
    <property type="entry name" value="Sigma3 and sigma4 domains of RNA polymerase sigma factors"/>
    <property type="match status" value="1"/>
</dbReference>
<keyword evidence="2" id="KW-0805">Transcription regulation</keyword>
<dbReference type="InterPro" id="IPR007627">
    <property type="entry name" value="RNA_pol_sigma70_r2"/>
</dbReference>
<dbReference type="SUPFAM" id="SSF88946">
    <property type="entry name" value="Sigma2 domain of RNA polymerase sigma factors"/>
    <property type="match status" value="1"/>
</dbReference>
<evidence type="ECO:0000256" key="4">
    <source>
        <dbReference type="ARBA" id="ARBA00023125"/>
    </source>
</evidence>
<keyword evidence="3" id="KW-0731">Sigma factor</keyword>
<evidence type="ECO:0000256" key="5">
    <source>
        <dbReference type="ARBA" id="ARBA00023163"/>
    </source>
</evidence>
<feature type="domain" description="RNA polymerase sigma-70 region 2" evidence="6">
    <location>
        <begin position="27"/>
        <end position="81"/>
    </location>
</feature>
<evidence type="ECO:0000259" key="6">
    <source>
        <dbReference type="Pfam" id="PF04542"/>
    </source>
</evidence>
<comment type="similarity">
    <text evidence="1">Belongs to the sigma-70 factor family. ECF subfamily.</text>
</comment>
<evidence type="ECO:0000256" key="2">
    <source>
        <dbReference type="ARBA" id="ARBA00023015"/>
    </source>
</evidence>
<dbReference type="EMBL" id="JABMCE010000083">
    <property type="protein sequence ID" value="NUU14725.1"/>
    <property type="molecule type" value="Genomic_DNA"/>
</dbReference>
<dbReference type="InterPro" id="IPR014284">
    <property type="entry name" value="RNA_pol_sigma-70_dom"/>
</dbReference>